<evidence type="ECO:0000256" key="9">
    <source>
        <dbReference type="ARBA" id="ARBA00022825"/>
    </source>
</evidence>
<dbReference type="PRINTS" id="PR00722">
    <property type="entry name" value="CHYMOTRYPSIN"/>
</dbReference>
<evidence type="ECO:0000256" key="11">
    <source>
        <dbReference type="ARBA" id="ARBA00023157"/>
    </source>
</evidence>
<dbReference type="FunFam" id="2.40.10.10:FF:000072">
    <property type="entry name" value="CLIP-domain serine protease"/>
    <property type="match status" value="1"/>
</dbReference>
<keyword evidence="22" id="KW-1185">Reference proteome</keyword>
<dbReference type="Proteomes" id="UP000292052">
    <property type="component" value="Unassembled WGS sequence"/>
</dbReference>
<keyword evidence="6" id="KW-0356">Hemostasis</keyword>
<comment type="caution">
    <text evidence="21">The sequence shown here is derived from an EMBL/GenBank/DDBJ whole genome shotgun (WGS) entry which is preliminary data.</text>
</comment>
<protein>
    <recommendedName>
        <fullName evidence="16">Vitamin K-dependent protein C</fullName>
        <ecNumber evidence="15">3.4.21.69</ecNumber>
    </recommendedName>
    <alternativeName>
        <fullName evidence="19">Anticoagulant protein C</fullName>
    </alternativeName>
    <alternativeName>
        <fullName evidence="17">Autoprothrombin IIA</fullName>
    </alternativeName>
    <alternativeName>
        <fullName evidence="18">Blood coagulation factor XIV</fullName>
    </alternativeName>
</protein>
<evidence type="ECO:0000256" key="1">
    <source>
        <dbReference type="ARBA" id="ARBA00004240"/>
    </source>
</evidence>
<comment type="catalytic activity">
    <reaction evidence="13">
        <text>Degradation of blood coagulation factors Va and VIIIa.</text>
        <dbReference type="EC" id="3.4.21.69"/>
    </reaction>
</comment>
<dbReference type="InterPro" id="IPR033116">
    <property type="entry name" value="TRYPSIN_SER"/>
</dbReference>
<dbReference type="FunFam" id="2.40.10.10:FF:000011">
    <property type="entry name" value="Coagulation factor X"/>
    <property type="match status" value="1"/>
</dbReference>
<keyword evidence="12" id="KW-0325">Glycoprotein</keyword>
<dbReference type="PANTHER" id="PTHR24253">
    <property type="entry name" value="TRANSMEMBRANE PROTEASE SERINE"/>
    <property type="match status" value="1"/>
</dbReference>
<dbReference type="InterPro" id="IPR001314">
    <property type="entry name" value="Peptidase_S1A"/>
</dbReference>
<evidence type="ECO:0000256" key="15">
    <source>
        <dbReference type="ARBA" id="ARBA00038995"/>
    </source>
</evidence>
<dbReference type="STRING" id="1661398.A0A482VJZ2"/>
<dbReference type="GO" id="GO:0004252">
    <property type="term" value="F:serine-type endopeptidase activity"/>
    <property type="evidence" value="ECO:0007669"/>
    <property type="project" value="UniProtKB-EC"/>
</dbReference>
<dbReference type="OrthoDB" id="6407006at2759"/>
<dbReference type="PROSITE" id="PS50240">
    <property type="entry name" value="TRYPSIN_DOM"/>
    <property type="match status" value="2"/>
</dbReference>
<feature type="domain" description="Peptidase S1" evidence="20">
    <location>
        <begin position="1"/>
        <end position="167"/>
    </location>
</feature>
<dbReference type="CDD" id="cd00190">
    <property type="entry name" value="Tryp_SPc"/>
    <property type="match status" value="2"/>
</dbReference>
<dbReference type="GO" id="GO:0005576">
    <property type="term" value="C:extracellular region"/>
    <property type="evidence" value="ECO:0007669"/>
    <property type="project" value="UniProtKB-SubCell"/>
</dbReference>
<evidence type="ECO:0000256" key="7">
    <source>
        <dbReference type="ARBA" id="ARBA00022801"/>
    </source>
</evidence>
<dbReference type="SMART" id="SM00020">
    <property type="entry name" value="Tryp_SPc"/>
    <property type="match status" value="2"/>
</dbReference>
<dbReference type="Pfam" id="PF00089">
    <property type="entry name" value="Trypsin"/>
    <property type="match status" value="2"/>
</dbReference>
<keyword evidence="4" id="KW-0964">Secreted</keyword>
<evidence type="ECO:0000256" key="19">
    <source>
        <dbReference type="ARBA" id="ARBA00042906"/>
    </source>
</evidence>
<evidence type="ECO:0000259" key="20">
    <source>
        <dbReference type="PROSITE" id="PS50240"/>
    </source>
</evidence>
<dbReference type="PROSITE" id="PS00135">
    <property type="entry name" value="TRYPSIN_SER"/>
    <property type="match status" value="2"/>
</dbReference>
<evidence type="ECO:0000256" key="3">
    <source>
        <dbReference type="ARBA" id="ARBA00004613"/>
    </source>
</evidence>
<dbReference type="Gene3D" id="2.40.10.10">
    <property type="entry name" value="Trypsin-like serine proteases"/>
    <property type="match status" value="2"/>
</dbReference>
<dbReference type="InterPro" id="IPR001254">
    <property type="entry name" value="Trypsin_dom"/>
</dbReference>
<dbReference type="AlphaFoldDB" id="A0A482VJZ2"/>
<evidence type="ECO:0000256" key="18">
    <source>
        <dbReference type="ARBA" id="ARBA00042403"/>
    </source>
</evidence>
<reference evidence="21 22" key="1">
    <citation type="submission" date="2017-03" db="EMBL/GenBank/DDBJ databases">
        <title>Genome of the blue death feigning beetle - Asbolus verrucosus.</title>
        <authorList>
            <person name="Rider S.D."/>
        </authorList>
    </citation>
    <scope>NUCLEOTIDE SEQUENCE [LARGE SCALE GENOMIC DNA]</scope>
    <source>
        <strain evidence="21">Butters</strain>
        <tissue evidence="21">Head and leg muscle</tissue>
    </source>
</reference>
<keyword evidence="5" id="KW-0645">Protease</keyword>
<organism evidence="21 22">
    <name type="scientific">Asbolus verrucosus</name>
    <name type="common">Desert ironclad beetle</name>
    <dbReference type="NCBI Taxonomy" id="1661398"/>
    <lineage>
        <taxon>Eukaryota</taxon>
        <taxon>Metazoa</taxon>
        <taxon>Ecdysozoa</taxon>
        <taxon>Arthropoda</taxon>
        <taxon>Hexapoda</taxon>
        <taxon>Insecta</taxon>
        <taxon>Pterygota</taxon>
        <taxon>Neoptera</taxon>
        <taxon>Endopterygota</taxon>
        <taxon>Coleoptera</taxon>
        <taxon>Polyphaga</taxon>
        <taxon>Cucujiformia</taxon>
        <taxon>Tenebrionidae</taxon>
        <taxon>Pimeliinae</taxon>
        <taxon>Asbolus</taxon>
    </lineage>
</organism>
<keyword evidence="8" id="KW-0256">Endoplasmic reticulum</keyword>
<feature type="non-terminal residue" evidence="21">
    <location>
        <position position="1"/>
    </location>
</feature>
<comment type="function">
    <text evidence="14">Protein C is a vitamin K-dependent serine protease that regulates blood coagulation by inactivating factors Va and VIIIa in the presence of calcium ions and phospholipids. Exerts a protective effect on the endothelial cell barrier function.</text>
</comment>
<evidence type="ECO:0000256" key="17">
    <source>
        <dbReference type="ARBA" id="ARBA00041306"/>
    </source>
</evidence>
<feature type="domain" description="Peptidase S1" evidence="20">
    <location>
        <begin position="267"/>
        <end position="499"/>
    </location>
</feature>
<evidence type="ECO:0000256" key="8">
    <source>
        <dbReference type="ARBA" id="ARBA00022824"/>
    </source>
</evidence>
<dbReference type="SUPFAM" id="SSF50494">
    <property type="entry name" value="Trypsin-like serine proteases"/>
    <property type="match status" value="2"/>
</dbReference>
<dbReference type="GO" id="GO:0007599">
    <property type="term" value="P:hemostasis"/>
    <property type="evidence" value="ECO:0007669"/>
    <property type="project" value="UniProtKB-KW"/>
</dbReference>
<dbReference type="GO" id="GO:0005783">
    <property type="term" value="C:endoplasmic reticulum"/>
    <property type="evidence" value="ECO:0007669"/>
    <property type="project" value="UniProtKB-SubCell"/>
</dbReference>
<keyword evidence="7" id="KW-0378">Hydrolase</keyword>
<dbReference type="InterPro" id="IPR043504">
    <property type="entry name" value="Peptidase_S1_PA_chymotrypsin"/>
</dbReference>
<name>A0A482VJZ2_ASBVE</name>
<keyword evidence="9" id="KW-0720">Serine protease</keyword>
<keyword evidence="11" id="KW-1015">Disulfide bond</keyword>
<evidence type="ECO:0000256" key="5">
    <source>
        <dbReference type="ARBA" id="ARBA00022670"/>
    </source>
</evidence>
<evidence type="ECO:0000256" key="14">
    <source>
        <dbReference type="ARBA" id="ARBA00037553"/>
    </source>
</evidence>
<dbReference type="EC" id="3.4.21.69" evidence="15"/>
<sequence>CEYFQVHPFFKFTPQADRFDVAVLRLDRTAHQLPHITPICLPPRGESFLGEVGVAAGWGALSPGSRLRPQTLQAVQVPVIDNRVCERWHRSKGIGVTIYDEMMCAGYKTGGRDSCQGDSGGPLMLQRQGRWFLIGIVSAGYSCAQPGQPGIYHRVAHTVDWITRAIGRMFVTLLGYPAKCERKGNSHSCTLSFACWLVGGSSQPGCGASPWIVACCVTVKKPYNRINELQQPQIREDNSVVPTLQKRIDDFGEDCGLSADRILMKRIIGGNEAKFGQFPWQAFIKIATYQCGGVLVSRKFVATAAHCIITARLKDTLVYLGELDTQDTGKVRRRIIHPNFQFRTTQPDRYDLALLELITEAGYSYHISPICLPPRDMILTGRNAVVAGWGKIQPSNELMGTNVLRSATVPILDIRECMLWHEIKQISVELHEEMLCAGHKSGKHDACLGDSGGPLIVLENGRWTLAGITSAGFGCGEPHQPGIYHKIPVTADWIRSVIRLL</sequence>
<dbReference type="PANTHER" id="PTHR24253:SF63">
    <property type="entry name" value="PEPTIDASE S1 DOMAIN-CONTAINING PROTEIN"/>
    <property type="match status" value="1"/>
</dbReference>
<evidence type="ECO:0000256" key="16">
    <source>
        <dbReference type="ARBA" id="ARBA00040219"/>
    </source>
</evidence>
<dbReference type="InterPro" id="IPR009003">
    <property type="entry name" value="Peptidase_S1_PA"/>
</dbReference>
<evidence type="ECO:0000256" key="10">
    <source>
        <dbReference type="ARBA" id="ARBA00023034"/>
    </source>
</evidence>
<gene>
    <name evidence="21" type="ORF">BDFB_005212</name>
</gene>
<accession>A0A482VJZ2</accession>
<proteinExistence type="predicted"/>
<evidence type="ECO:0000256" key="6">
    <source>
        <dbReference type="ARBA" id="ARBA00022696"/>
    </source>
</evidence>
<evidence type="ECO:0000256" key="4">
    <source>
        <dbReference type="ARBA" id="ARBA00022525"/>
    </source>
</evidence>
<dbReference type="EMBL" id="QDEB01095510">
    <property type="protein sequence ID" value="RZC32668.1"/>
    <property type="molecule type" value="Genomic_DNA"/>
</dbReference>
<evidence type="ECO:0000313" key="22">
    <source>
        <dbReference type="Proteomes" id="UP000292052"/>
    </source>
</evidence>
<dbReference type="GO" id="GO:0005794">
    <property type="term" value="C:Golgi apparatus"/>
    <property type="evidence" value="ECO:0007669"/>
    <property type="project" value="UniProtKB-SubCell"/>
</dbReference>
<evidence type="ECO:0000256" key="12">
    <source>
        <dbReference type="ARBA" id="ARBA00023180"/>
    </source>
</evidence>
<keyword evidence="10" id="KW-0333">Golgi apparatus</keyword>
<evidence type="ECO:0000256" key="2">
    <source>
        <dbReference type="ARBA" id="ARBA00004555"/>
    </source>
</evidence>
<comment type="subcellular location">
    <subcellularLocation>
        <location evidence="1">Endoplasmic reticulum</location>
    </subcellularLocation>
    <subcellularLocation>
        <location evidence="2">Golgi apparatus</location>
    </subcellularLocation>
    <subcellularLocation>
        <location evidence="3">Secreted</location>
    </subcellularLocation>
</comment>
<feature type="non-terminal residue" evidence="21">
    <location>
        <position position="501"/>
    </location>
</feature>
<evidence type="ECO:0000256" key="13">
    <source>
        <dbReference type="ARBA" id="ARBA00036045"/>
    </source>
</evidence>
<dbReference type="GO" id="GO:0006508">
    <property type="term" value="P:proteolysis"/>
    <property type="evidence" value="ECO:0007669"/>
    <property type="project" value="UniProtKB-KW"/>
</dbReference>
<evidence type="ECO:0000313" key="21">
    <source>
        <dbReference type="EMBL" id="RZC32668.1"/>
    </source>
</evidence>